<dbReference type="Gene3D" id="1.25.10.10">
    <property type="entry name" value="Leucine-rich Repeat Variant"/>
    <property type="match status" value="1"/>
</dbReference>
<dbReference type="Proteomes" id="UP000053766">
    <property type="component" value="Unassembled WGS sequence"/>
</dbReference>
<name>A0A0D8X7A5_DICVI</name>
<sequence>LIGGPEFSTSVVATHNGCEQRNIDWFNALASEHTSSRSPAASGAQVRETVSDMSSHMGDFIDSRGGLANRTKPCTSIVTTDGKRRIVDNQLMNVADECLKTLATHFALHVAIRATKPIIAQEQLMNVADECLKTLATHFALHVAIRATKPIIAQECYSNPQSSVRKSTLFCMVTIVNKLEREPVNPYLTSLPNSKGINCINYWCITC</sequence>
<proteinExistence type="predicted"/>
<evidence type="ECO:0000313" key="2">
    <source>
        <dbReference type="Proteomes" id="UP000053766"/>
    </source>
</evidence>
<keyword evidence="2" id="KW-1185">Reference proteome</keyword>
<organism evidence="1 2">
    <name type="scientific">Dictyocaulus viviparus</name>
    <name type="common">Bovine lungworm</name>
    <dbReference type="NCBI Taxonomy" id="29172"/>
    <lineage>
        <taxon>Eukaryota</taxon>
        <taxon>Metazoa</taxon>
        <taxon>Ecdysozoa</taxon>
        <taxon>Nematoda</taxon>
        <taxon>Chromadorea</taxon>
        <taxon>Rhabditida</taxon>
        <taxon>Rhabditina</taxon>
        <taxon>Rhabditomorpha</taxon>
        <taxon>Strongyloidea</taxon>
        <taxon>Metastrongylidae</taxon>
        <taxon>Dictyocaulus</taxon>
    </lineage>
</organism>
<dbReference type="AlphaFoldDB" id="A0A0D8X7A5"/>
<dbReference type="STRING" id="29172.A0A0D8X7A5"/>
<reference evidence="2" key="2">
    <citation type="journal article" date="2016" name="Sci. Rep.">
        <title>Dictyocaulus viviparus genome, variome and transcriptome elucidate lungworm biology and support future intervention.</title>
        <authorList>
            <person name="McNulty S.N."/>
            <person name="Strube C."/>
            <person name="Rosa B.A."/>
            <person name="Martin J.C."/>
            <person name="Tyagi R."/>
            <person name="Choi Y.J."/>
            <person name="Wang Q."/>
            <person name="Hallsworth Pepin K."/>
            <person name="Zhang X."/>
            <person name="Ozersky P."/>
            <person name="Wilson R.K."/>
            <person name="Sternberg P.W."/>
            <person name="Gasser R.B."/>
            <person name="Mitreva M."/>
        </authorList>
    </citation>
    <scope>NUCLEOTIDE SEQUENCE [LARGE SCALE GENOMIC DNA]</scope>
    <source>
        <strain evidence="2">HannoverDv2000</strain>
    </source>
</reference>
<dbReference type="InterPro" id="IPR011989">
    <property type="entry name" value="ARM-like"/>
</dbReference>
<reference evidence="1 2" key="1">
    <citation type="submission" date="2013-11" db="EMBL/GenBank/DDBJ databases">
        <title>Draft genome of the bovine lungworm Dictyocaulus viviparus.</title>
        <authorList>
            <person name="Mitreva M."/>
        </authorList>
    </citation>
    <scope>NUCLEOTIDE SEQUENCE [LARGE SCALE GENOMIC DNA]</scope>
    <source>
        <strain evidence="1 2">HannoverDv2000</strain>
    </source>
</reference>
<dbReference type="EMBL" id="KN717224">
    <property type="protein sequence ID" value="KJH40425.1"/>
    <property type="molecule type" value="Genomic_DNA"/>
</dbReference>
<feature type="non-terminal residue" evidence="1">
    <location>
        <position position="1"/>
    </location>
</feature>
<protein>
    <submittedName>
        <fullName evidence="1">Uncharacterized protein</fullName>
    </submittedName>
</protein>
<evidence type="ECO:0000313" key="1">
    <source>
        <dbReference type="EMBL" id="KJH40425.1"/>
    </source>
</evidence>
<gene>
    <name evidence="1" type="ORF">DICVIV_13618</name>
</gene>
<dbReference type="OrthoDB" id="6460246at2759"/>
<accession>A0A0D8X7A5</accession>